<feature type="transmembrane region" description="Helical" evidence="6">
    <location>
        <begin position="86"/>
        <end position="109"/>
    </location>
</feature>
<feature type="transmembrane region" description="Helical" evidence="6">
    <location>
        <begin position="129"/>
        <end position="152"/>
    </location>
</feature>
<dbReference type="RefSeq" id="WP_377916827.1">
    <property type="nucleotide sequence ID" value="NZ_JBHRZT010000067.1"/>
</dbReference>
<feature type="transmembrane region" description="Helical" evidence="6">
    <location>
        <begin position="204"/>
        <end position="225"/>
    </location>
</feature>
<evidence type="ECO:0000313" key="7">
    <source>
        <dbReference type="EMBL" id="MFC3884915.1"/>
    </source>
</evidence>
<dbReference type="Pfam" id="PF03631">
    <property type="entry name" value="Virul_fac_BrkB"/>
    <property type="match status" value="1"/>
</dbReference>
<keyword evidence="2" id="KW-1003">Cell membrane</keyword>
<evidence type="ECO:0000256" key="6">
    <source>
        <dbReference type="SAM" id="Phobius"/>
    </source>
</evidence>
<dbReference type="EMBL" id="JBHRZT010000067">
    <property type="protein sequence ID" value="MFC3884915.1"/>
    <property type="molecule type" value="Genomic_DNA"/>
</dbReference>
<feature type="transmembrane region" description="Helical" evidence="6">
    <location>
        <begin position="237"/>
        <end position="262"/>
    </location>
</feature>
<evidence type="ECO:0000256" key="5">
    <source>
        <dbReference type="ARBA" id="ARBA00023136"/>
    </source>
</evidence>
<dbReference type="PANTHER" id="PTHR30213:SF0">
    <property type="entry name" value="UPF0761 MEMBRANE PROTEIN YIHY"/>
    <property type="match status" value="1"/>
</dbReference>
<proteinExistence type="predicted"/>
<comment type="subcellular location">
    <subcellularLocation>
        <location evidence="1">Cell membrane</location>
        <topology evidence="1">Multi-pass membrane protein</topology>
    </subcellularLocation>
</comment>
<dbReference type="InterPro" id="IPR017039">
    <property type="entry name" value="Virul_fac_BrkB"/>
</dbReference>
<evidence type="ECO:0000256" key="4">
    <source>
        <dbReference type="ARBA" id="ARBA00022989"/>
    </source>
</evidence>
<dbReference type="PIRSF" id="PIRSF035875">
    <property type="entry name" value="RNase_BN"/>
    <property type="match status" value="1"/>
</dbReference>
<reference evidence="8" key="1">
    <citation type="journal article" date="2019" name="Int. J. Syst. Evol. Microbiol.">
        <title>The Global Catalogue of Microorganisms (GCM) 10K type strain sequencing project: providing services to taxonomists for standard genome sequencing and annotation.</title>
        <authorList>
            <consortium name="The Broad Institute Genomics Platform"/>
            <consortium name="The Broad Institute Genome Sequencing Center for Infectious Disease"/>
            <person name="Wu L."/>
            <person name="Ma J."/>
        </authorList>
    </citation>
    <scope>NUCLEOTIDE SEQUENCE [LARGE SCALE GENOMIC DNA]</scope>
    <source>
        <strain evidence="8">CCUG 61889</strain>
    </source>
</reference>
<dbReference type="Proteomes" id="UP001595752">
    <property type="component" value="Unassembled WGS sequence"/>
</dbReference>
<keyword evidence="3 6" id="KW-0812">Transmembrane</keyword>
<keyword evidence="4 6" id="KW-1133">Transmembrane helix</keyword>
<keyword evidence="8" id="KW-1185">Reference proteome</keyword>
<keyword evidence="5 6" id="KW-0472">Membrane</keyword>
<feature type="transmembrane region" description="Helical" evidence="6">
    <location>
        <begin position="27"/>
        <end position="48"/>
    </location>
</feature>
<comment type="caution">
    <text evidence="7">The sequence shown here is derived from an EMBL/GenBank/DDBJ whole genome shotgun (WGS) entry which is preliminary data.</text>
</comment>
<evidence type="ECO:0000256" key="3">
    <source>
        <dbReference type="ARBA" id="ARBA00022692"/>
    </source>
</evidence>
<dbReference type="NCBIfam" id="TIGR00765">
    <property type="entry name" value="yihY_not_rbn"/>
    <property type="match status" value="1"/>
</dbReference>
<feature type="transmembrane region" description="Helical" evidence="6">
    <location>
        <begin position="172"/>
        <end position="192"/>
    </location>
</feature>
<gene>
    <name evidence="7" type="ORF">ACFOU2_16145</name>
</gene>
<evidence type="ECO:0000256" key="2">
    <source>
        <dbReference type="ARBA" id="ARBA00022475"/>
    </source>
</evidence>
<organism evidence="7 8">
    <name type="scientific">Bacillus songklensis</name>
    <dbReference type="NCBI Taxonomy" id="1069116"/>
    <lineage>
        <taxon>Bacteria</taxon>
        <taxon>Bacillati</taxon>
        <taxon>Bacillota</taxon>
        <taxon>Bacilli</taxon>
        <taxon>Bacillales</taxon>
        <taxon>Bacillaceae</taxon>
        <taxon>Bacillus</taxon>
    </lineage>
</organism>
<accession>A0ABV8B4V6</accession>
<protein>
    <submittedName>
        <fullName evidence="7">YihY/virulence factor BrkB family protein</fullName>
    </submittedName>
</protein>
<evidence type="ECO:0000256" key="1">
    <source>
        <dbReference type="ARBA" id="ARBA00004651"/>
    </source>
</evidence>
<evidence type="ECO:0000313" key="8">
    <source>
        <dbReference type="Proteomes" id="UP001595752"/>
    </source>
</evidence>
<sequence length="274" mass="31863">MKLINGIGNIFYRFFAEDFYDLCAQMAYYFMLSMIPFLIFMFSVIGFLPFNADNVLMMIEPFAPANTYGIIHHTLHSILDEGQGQWLPISFIATFWLASMAVQSLVRSLNYAYRFKRQEPFIHALLNDLFLTFGFMIILSLSLFVPIVERIAHTFVMSQMDVPGFWFKMWNMIKWGMGTGFLFIFFLFLYKIVPSIKLAWIKVIPGALFATLGWQWVSVIFSYYVNLGNYSKFYGQLGSIIVLMTWFYLTAVVLLTGGLINAEIYHKNSERFTN</sequence>
<dbReference type="PANTHER" id="PTHR30213">
    <property type="entry name" value="INNER MEMBRANE PROTEIN YHJD"/>
    <property type="match status" value="1"/>
</dbReference>
<name>A0ABV8B4V6_9BACI</name>